<dbReference type="InterPro" id="IPR029063">
    <property type="entry name" value="SAM-dependent_MTases_sf"/>
</dbReference>
<dbReference type="PANTHER" id="PTHR24422:SF21">
    <property type="entry name" value="CHEMOTAXIS PROTEIN METHYLTRANSFERASE 1"/>
    <property type="match status" value="1"/>
</dbReference>
<feature type="domain" description="CheR-type methyltransferase" evidence="1">
    <location>
        <begin position="9"/>
        <end position="284"/>
    </location>
</feature>
<evidence type="ECO:0000313" key="3">
    <source>
        <dbReference type="Proteomes" id="UP001595713"/>
    </source>
</evidence>
<dbReference type="SUPFAM" id="SSF53335">
    <property type="entry name" value="S-adenosyl-L-methionine-dependent methyltransferases"/>
    <property type="match status" value="1"/>
</dbReference>
<dbReference type="Pfam" id="PF01739">
    <property type="entry name" value="CheR"/>
    <property type="match status" value="1"/>
</dbReference>
<dbReference type="Proteomes" id="UP001595713">
    <property type="component" value="Unassembled WGS sequence"/>
</dbReference>
<comment type="caution">
    <text evidence="2">The sequence shown here is derived from an EMBL/GenBank/DDBJ whole genome shotgun (WGS) entry which is preliminary data.</text>
</comment>
<name>A0ABV7SUH1_9SPHN</name>
<dbReference type="InterPro" id="IPR000780">
    <property type="entry name" value="CheR_MeTrfase"/>
</dbReference>
<evidence type="ECO:0000313" key="2">
    <source>
        <dbReference type="EMBL" id="MFC3580584.1"/>
    </source>
</evidence>
<sequence length="284" mass="31307">MISPQLRRPVDAVIPRSTGALQVFAALLEQRTGQLIAANRAWRIETALKPVLRERGLETMDQLAGEILAGVDPRVGDQVVDALLNQESSFFRDTAVLTMVGDIAQNLRLAMPTRNLRIWSAGCSMGQEPLSLAMLFAEQVEASGGRMPDIVATDVSGAAIARAKSGTFTQFEIQRGLPVRRMIRWFDNVGADWVAKPELIRRISFRRMDLVADPLPLGLFDIVLCRNVLMYLSPTLRRQVFDRLARATRPGGLLVLGAGETVIGQTDAFRPSQEHRGLYEATGD</sequence>
<reference evidence="3" key="1">
    <citation type="journal article" date="2019" name="Int. J. Syst. Evol. Microbiol.">
        <title>The Global Catalogue of Microorganisms (GCM) 10K type strain sequencing project: providing services to taxonomists for standard genome sequencing and annotation.</title>
        <authorList>
            <consortium name="The Broad Institute Genomics Platform"/>
            <consortium name="The Broad Institute Genome Sequencing Center for Infectious Disease"/>
            <person name="Wu L."/>
            <person name="Ma J."/>
        </authorList>
    </citation>
    <scope>NUCLEOTIDE SEQUENCE [LARGE SCALE GENOMIC DNA]</scope>
    <source>
        <strain evidence="3">KCTC 42739</strain>
    </source>
</reference>
<proteinExistence type="predicted"/>
<evidence type="ECO:0000259" key="1">
    <source>
        <dbReference type="PROSITE" id="PS50123"/>
    </source>
</evidence>
<dbReference type="Gene3D" id="3.40.50.150">
    <property type="entry name" value="Vaccinia Virus protein VP39"/>
    <property type="match status" value="1"/>
</dbReference>
<gene>
    <name evidence="2" type="ORF">ACFONA_10455</name>
</gene>
<keyword evidence="2" id="KW-0808">Transferase</keyword>
<organism evidence="2 3">
    <name type="scientific">Sphingomonas hylomeconis</name>
    <dbReference type="NCBI Taxonomy" id="1395958"/>
    <lineage>
        <taxon>Bacteria</taxon>
        <taxon>Pseudomonadati</taxon>
        <taxon>Pseudomonadota</taxon>
        <taxon>Alphaproteobacteria</taxon>
        <taxon>Sphingomonadales</taxon>
        <taxon>Sphingomonadaceae</taxon>
        <taxon>Sphingomonas</taxon>
    </lineage>
</organism>
<dbReference type="PRINTS" id="PR00996">
    <property type="entry name" value="CHERMTFRASE"/>
</dbReference>
<dbReference type="PROSITE" id="PS50123">
    <property type="entry name" value="CHER"/>
    <property type="match status" value="1"/>
</dbReference>
<dbReference type="InterPro" id="IPR022642">
    <property type="entry name" value="CheR_C"/>
</dbReference>
<dbReference type="SUPFAM" id="SSF47757">
    <property type="entry name" value="Chemotaxis receptor methyltransferase CheR, N-terminal domain"/>
    <property type="match status" value="1"/>
</dbReference>
<dbReference type="GO" id="GO:0008168">
    <property type="term" value="F:methyltransferase activity"/>
    <property type="evidence" value="ECO:0007669"/>
    <property type="project" value="UniProtKB-KW"/>
</dbReference>
<dbReference type="RefSeq" id="WP_261294844.1">
    <property type="nucleotide sequence ID" value="NZ_JANQBK010000011.1"/>
</dbReference>
<dbReference type="SMART" id="SM00138">
    <property type="entry name" value="MeTrc"/>
    <property type="match status" value="1"/>
</dbReference>
<dbReference type="CDD" id="cd02440">
    <property type="entry name" value="AdoMet_MTases"/>
    <property type="match status" value="1"/>
</dbReference>
<dbReference type="InterPro" id="IPR050903">
    <property type="entry name" value="Bact_Chemotaxis_MeTrfase"/>
</dbReference>
<accession>A0ABV7SUH1</accession>
<keyword evidence="3" id="KW-1185">Reference proteome</keyword>
<dbReference type="PANTHER" id="PTHR24422">
    <property type="entry name" value="CHEMOTAXIS PROTEIN METHYLTRANSFERASE"/>
    <property type="match status" value="1"/>
</dbReference>
<protein>
    <submittedName>
        <fullName evidence="2">CheR family methyltransferase</fullName>
    </submittedName>
</protein>
<keyword evidence="2" id="KW-0489">Methyltransferase</keyword>
<dbReference type="EMBL" id="JBHRXP010000004">
    <property type="protein sequence ID" value="MFC3580584.1"/>
    <property type="molecule type" value="Genomic_DNA"/>
</dbReference>
<dbReference type="GO" id="GO:0032259">
    <property type="term" value="P:methylation"/>
    <property type="evidence" value="ECO:0007669"/>
    <property type="project" value="UniProtKB-KW"/>
</dbReference>